<feature type="region of interest" description="Disordered" evidence="1">
    <location>
        <begin position="1270"/>
        <end position="1289"/>
    </location>
</feature>
<evidence type="ECO:0000313" key="2">
    <source>
        <dbReference type="EMBL" id="KAJ7322843.1"/>
    </source>
</evidence>
<feature type="compositionally biased region" description="Basic and acidic residues" evidence="1">
    <location>
        <begin position="647"/>
        <end position="656"/>
    </location>
</feature>
<feature type="region of interest" description="Disordered" evidence="1">
    <location>
        <begin position="1204"/>
        <end position="1264"/>
    </location>
</feature>
<feature type="compositionally biased region" description="Low complexity" evidence="1">
    <location>
        <begin position="250"/>
        <end position="262"/>
    </location>
</feature>
<feature type="compositionally biased region" description="Low complexity" evidence="1">
    <location>
        <begin position="328"/>
        <end position="352"/>
    </location>
</feature>
<sequence length="1456" mass="154394">MNENNEPQLKQDFAAMDPARMLISPPPEEELQRTIVFGSARTNTSVPQPKRKRAANTPSKTQTTPNPKPRKTHRRRSSALSNNDSPTRPSTNPNADWVPLAVPAAASSTRHRSITPYEPPTDVFTPPREVLLAFPASSARPTKPRARTGTPVSRAPPLRVVVHSVKKEPLPPIDLTRPMTPPSPTDDPLLLLPSSSSPIKRNRTRVPQTSSDADYAPFDWTAGLPQDDDASSDSMDLDVPASFDGPLPPASLTLPSLSLASTDPNVAYDDDYNAPTGWDSDSDDEGALPALPTSTTAPSTSRPRPTLSFTSTTPTRAGFGTAAVLSFTPRARTPAGTRAASATPTTQARAATAPPPSAAPSARPARAATPARPATPPAQAEDGDKDSEFLTATKRDPPTPRTAARAAQWGVWGSPWPGRGPLDSDGEGSFRMDGRSLRAIGAVGGAPLSVPTQLDGNDAENGVHANGEAEGGEEVQDEEEEDSADEGVSFLRALREEDAQRRAARRSGSGSTEPARPQQQPRMDQDDGEEEQEQQQDEEAAEEEEVRAMSVDPEPEPAEEDVDTVSGAFDFGAPVPSHPQTPTRASFAIPGPVPGQRPQTPTSAHAAHAQTPPARRAPHVPVRSERMVGGVREREVRAPPAAVAVREQGHEGEDVRMPPAGDAASSHQQEHEHPNADADTSAHSNGQDDDATAHALTALGTRVAVPHTPTRGGAPRQSLGKGRASFVPADLDDEAVFGGAQAQSHRAQDEDVELPDHNEPSVIGDVSADSSASADGGDDDEEEREAALLGLVKITSADPRAAARAAAILKQHDYDCFTRLRLNGKDAKRRHSYAGVSKASAAVASPARSKTPGRMQDIAVLRAAYEQSSSGSKGKGKAEESKAEREEKQREHTPARVVGERVYFPGSPAPVTTAQLLEEAEREVVSAGVVSPSRSAKGGESISFSASARRTSARGVPLPESDDECDEPAQGEEAREWAKADWKALDACFTDERIAVAARLGMVLNLSPAPAPRTPMRLASTSASGDGGPAVMMASADAVDLGAVVRRFVTHMGGERVVGKWGDAWDVESLTQRARALQNKQRAGHVAPPTPSAASLDDNSVFTSERRRASMVVPDFTPLGKRAMPPRASGGRAMPALVNSSGLANSISAGSPGASRARLPPPVSVGAPFSNLPPTPEPARRRRVPGSLFAPRYSHLLEEAVAVSAGPVPMASTEEEEEGDESGEDANVSFADGQDASVEEQQEEQQEDSSFDSADGEDAEMAPATPLREREAHLQHPATTSHPPAPATIGKRVKGFLFSYLPTLSKTAPPPMRRAPLHAGPRLPLPPLDLLEKPRGPVTTPVRPPLPKTRAPKELVSLQPAPPPKPKSLLPRRAPPKRMVELQHVEPPVEEQPRVPFTRPRTSSGGSVKDLVKNFEALRQSTNGAEVKRVRSVGDFGANNKKPGTAGGAARPMWRP</sequence>
<feature type="compositionally biased region" description="Low complexity" evidence="1">
    <location>
        <begin position="833"/>
        <end position="849"/>
    </location>
</feature>
<feature type="compositionally biased region" description="Low complexity" evidence="1">
    <location>
        <begin position="941"/>
        <end position="954"/>
    </location>
</feature>
<reference evidence="2" key="1">
    <citation type="submission" date="2023-03" db="EMBL/GenBank/DDBJ databases">
        <title>Massive genome expansion in bonnet fungi (Mycena s.s.) driven by repeated elements and novel gene families across ecological guilds.</title>
        <authorList>
            <consortium name="Lawrence Berkeley National Laboratory"/>
            <person name="Harder C.B."/>
            <person name="Miyauchi S."/>
            <person name="Viragh M."/>
            <person name="Kuo A."/>
            <person name="Thoen E."/>
            <person name="Andreopoulos B."/>
            <person name="Lu D."/>
            <person name="Skrede I."/>
            <person name="Drula E."/>
            <person name="Henrissat B."/>
            <person name="Morin E."/>
            <person name="Kohler A."/>
            <person name="Barry K."/>
            <person name="LaButti K."/>
            <person name="Morin E."/>
            <person name="Salamov A."/>
            <person name="Lipzen A."/>
            <person name="Mereny Z."/>
            <person name="Hegedus B."/>
            <person name="Baldrian P."/>
            <person name="Stursova M."/>
            <person name="Weitz H."/>
            <person name="Taylor A."/>
            <person name="Grigoriev I.V."/>
            <person name="Nagy L.G."/>
            <person name="Martin F."/>
            <person name="Kauserud H."/>
        </authorList>
    </citation>
    <scope>NUCLEOTIDE SEQUENCE</scope>
    <source>
        <strain evidence="2">CBHHK002</strain>
    </source>
</reference>
<feature type="compositionally biased region" description="Acidic residues" evidence="1">
    <location>
        <begin position="470"/>
        <end position="485"/>
    </location>
</feature>
<name>A0AAD6ZGZ7_9AGAR</name>
<dbReference type="Proteomes" id="UP001218218">
    <property type="component" value="Unassembled WGS sequence"/>
</dbReference>
<feature type="compositionally biased region" description="Low complexity" evidence="1">
    <location>
        <begin position="506"/>
        <end position="522"/>
    </location>
</feature>
<feature type="region of interest" description="Disordered" evidence="1">
    <location>
        <begin position="1433"/>
        <end position="1456"/>
    </location>
</feature>
<feature type="compositionally biased region" description="Low complexity" evidence="1">
    <location>
        <begin position="764"/>
        <end position="775"/>
    </location>
</feature>
<organism evidence="2 3">
    <name type="scientific">Mycena albidolilacea</name>
    <dbReference type="NCBI Taxonomy" id="1033008"/>
    <lineage>
        <taxon>Eukaryota</taxon>
        <taxon>Fungi</taxon>
        <taxon>Dikarya</taxon>
        <taxon>Basidiomycota</taxon>
        <taxon>Agaricomycotina</taxon>
        <taxon>Agaricomycetes</taxon>
        <taxon>Agaricomycetidae</taxon>
        <taxon>Agaricales</taxon>
        <taxon>Marasmiineae</taxon>
        <taxon>Mycenaceae</taxon>
        <taxon>Mycena</taxon>
    </lineage>
</organism>
<feature type="region of interest" description="Disordered" evidence="1">
    <location>
        <begin position="927"/>
        <end position="967"/>
    </location>
</feature>
<feature type="compositionally biased region" description="Acidic residues" evidence="1">
    <location>
        <begin position="553"/>
        <end position="563"/>
    </location>
</feature>
<evidence type="ECO:0000256" key="1">
    <source>
        <dbReference type="SAM" id="MobiDB-lite"/>
    </source>
</evidence>
<gene>
    <name evidence="2" type="ORF">DFH08DRAFT_1085531</name>
</gene>
<feature type="compositionally biased region" description="Low complexity" evidence="1">
    <location>
        <begin position="287"/>
        <end position="316"/>
    </location>
</feature>
<feature type="compositionally biased region" description="Acidic residues" evidence="1">
    <location>
        <begin position="526"/>
        <end position="545"/>
    </location>
</feature>
<comment type="caution">
    <text evidence="2">The sequence shown here is derived from an EMBL/GenBank/DDBJ whole genome shotgun (WGS) entry which is preliminary data.</text>
</comment>
<feature type="compositionally biased region" description="Basic and acidic residues" evidence="1">
    <location>
        <begin position="876"/>
        <end position="894"/>
    </location>
</feature>
<feature type="compositionally biased region" description="Polar residues" evidence="1">
    <location>
        <begin position="78"/>
        <end position="94"/>
    </location>
</feature>
<feature type="region of interest" description="Disordered" evidence="1">
    <location>
        <begin position="1"/>
        <end position="783"/>
    </location>
</feature>
<feature type="region of interest" description="Disordered" evidence="1">
    <location>
        <begin position="827"/>
        <end position="898"/>
    </location>
</feature>
<feature type="compositionally biased region" description="Basic and acidic residues" evidence="1">
    <location>
        <begin position="622"/>
        <end position="637"/>
    </location>
</feature>
<feature type="compositionally biased region" description="Acidic residues" evidence="1">
    <location>
        <begin position="1237"/>
        <end position="1260"/>
    </location>
</feature>
<feature type="region of interest" description="Disordered" evidence="1">
    <location>
        <begin position="1117"/>
        <end position="1136"/>
    </location>
</feature>
<feature type="compositionally biased region" description="Low complexity" evidence="1">
    <location>
        <begin position="359"/>
        <end position="380"/>
    </location>
</feature>
<protein>
    <submittedName>
        <fullName evidence="2">Uncharacterized protein</fullName>
    </submittedName>
</protein>
<dbReference type="EMBL" id="JARIHO010000048">
    <property type="protein sequence ID" value="KAJ7322843.1"/>
    <property type="molecule type" value="Genomic_DNA"/>
</dbReference>
<evidence type="ECO:0000313" key="3">
    <source>
        <dbReference type="Proteomes" id="UP001218218"/>
    </source>
</evidence>
<proteinExistence type="predicted"/>
<keyword evidence="3" id="KW-1185">Reference proteome</keyword>
<feature type="region of interest" description="Disordered" evidence="1">
    <location>
        <begin position="1326"/>
        <end position="1409"/>
    </location>
</feature>
<feature type="compositionally biased region" description="Polar residues" evidence="1">
    <location>
        <begin position="56"/>
        <end position="65"/>
    </location>
</feature>
<feature type="compositionally biased region" description="Low complexity" evidence="1">
    <location>
        <begin position="186"/>
        <end position="198"/>
    </location>
</feature>
<accession>A0AAD6ZGZ7</accession>
<feature type="region of interest" description="Disordered" evidence="1">
    <location>
        <begin position="1147"/>
        <end position="1184"/>
    </location>
</feature>
<feature type="compositionally biased region" description="Basic and acidic residues" evidence="1">
    <location>
        <begin position="746"/>
        <end position="759"/>
    </location>
</feature>
<feature type="compositionally biased region" description="Basic residues" evidence="1">
    <location>
        <begin position="68"/>
        <end position="77"/>
    </location>
</feature>
<feature type="compositionally biased region" description="Acidic residues" evidence="1">
    <location>
        <begin position="1213"/>
        <end position="1224"/>
    </location>
</feature>